<dbReference type="InterPro" id="IPR014716">
    <property type="entry name" value="Fibrinogen_a/b/g_C_1"/>
</dbReference>
<reference evidence="6 7" key="1">
    <citation type="journal article" date="2013" name="Nature">
        <title>Insights into bilaterian evolution from three spiralian genomes.</title>
        <authorList>
            <person name="Simakov O."/>
            <person name="Marletaz F."/>
            <person name="Cho S.J."/>
            <person name="Edsinger-Gonzales E."/>
            <person name="Havlak P."/>
            <person name="Hellsten U."/>
            <person name="Kuo D.H."/>
            <person name="Larsson T."/>
            <person name="Lv J."/>
            <person name="Arendt D."/>
            <person name="Savage R."/>
            <person name="Osoegawa K."/>
            <person name="de Jong P."/>
            <person name="Grimwood J."/>
            <person name="Chapman J.A."/>
            <person name="Shapiro H."/>
            <person name="Aerts A."/>
            <person name="Otillar R.P."/>
            <person name="Terry A.Y."/>
            <person name="Boore J.L."/>
            <person name="Grigoriev I.V."/>
            <person name="Lindberg D.R."/>
            <person name="Seaver E.C."/>
            <person name="Weisblat D.A."/>
            <person name="Putnam N.H."/>
            <person name="Rokhsar D.S."/>
        </authorList>
    </citation>
    <scope>NUCLEOTIDE SEQUENCE [LARGE SCALE GENOMIC DNA]</scope>
</reference>
<dbReference type="PROSITE" id="PS51406">
    <property type="entry name" value="FIBRINOGEN_C_2"/>
    <property type="match status" value="1"/>
</dbReference>
<dbReference type="OMA" id="AINWISW"/>
<dbReference type="InterPro" id="IPR002181">
    <property type="entry name" value="Fibrinogen_a/b/g_C_dom"/>
</dbReference>
<dbReference type="AlphaFoldDB" id="V4ACJ9"/>
<dbReference type="Gene3D" id="3.90.215.10">
    <property type="entry name" value="Gamma Fibrinogen, chain A, domain 1"/>
    <property type="match status" value="1"/>
</dbReference>
<keyword evidence="3" id="KW-1015">Disulfide bond</keyword>
<comment type="subcellular location">
    <subcellularLocation>
        <location evidence="1">Secreted</location>
    </subcellularLocation>
</comment>
<feature type="domain" description="Fibrinogen C-terminal" evidence="5">
    <location>
        <begin position="1"/>
        <end position="215"/>
    </location>
</feature>
<dbReference type="InterPro" id="IPR020837">
    <property type="entry name" value="Fibrinogen_CS"/>
</dbReference>
<dbReference type="PANTHER" id="PTHR47221:SF5">
    <property type="entry name" value="FIBRINOGEN C-TERMINAL DOMAIN-CONTAINING PROTEIN"/>
    <property type="match status" value="1"/>
</dbReference>
<dbReference type="SUPFAM" id="SSF56496">
    <property type="entry name" value="Fibrinogen C-terminal domain-like"/>
    <property type="match status" value="1"/>
</dbReference>
<sequence length="216" mass="25519">DCHELYQSGYTTSGVYNIRPIGATFMDSVYCEMVNNTGYTVLQRRIDGLLSFNRRWMEYKYGFGNPYGEFWLGNEIIYMMTKQKQYTLRIDMWDWEGNKAYAEYTSFSLEDENQQYRLHVGGYHGDAGDSLSYHDKMAFSTEDVDNDRHTRHCAAENKGGWWFNSCYSSHLNGLYHTAWYSQAQSKYADGISWYTWKDSEFYSLRKVEMKIKPKTP</sequence>
<dbReference type="InterPro" id="IPR037579">
    <property type="entry name" value="FIB_ANG-like"/>
</dbReference>
<keyword evidence="2" id="KW-0964">Secreted</keyword>
<dbReference type="OrthoDB" id="7735550at2759"/>
<dbReference type="GO" id="GO:0030674">
    <property type="term" value="F:protein-macromolecule adaptor activity"/>
    <property type="evidence" value="ECO:0007669"/>
    <property type="project" value="TreeGrafter"/>
</dbReference>
<evidence type="ECO:0000256" key="2">
    <source>
        <dbReference type="ARBA" id="ARBA00022525"/>
    </source>
</evidence>
<accession>V4ACJ9</accession>
<dbReference type="SMART" id="SM00186">
    <property type="entry name" value="FBG"/>
    <property type="match status" value="1"/>
</dbReference>
<dbReference type="PROSITE" id="PS00514">
    <property type="entry name" value="FIBRINOGEN_C_1"/>
    <property type="match status" value="1"/>
</dbReference>
<keyword evidence="4" id="KW-0325">Glycoprotein</keyword>
<protein>
    <recommendedName>
        <fullName evidence="5">Fibrinogen C-terminal domain-containing protein</fullName>
    </recommendedName>
</protein>
<evidence type="ECO:0000313" key="7">
    <source>
        <dbReference type="Proteomes" id="UP000030746"/>
    </source>
</evidence>
<organism evidence="6 7">
    <name type="scientific">Lottia gigantea</name>
    <name type="common">Giant owl limpet</name>
    <dbReference type="NCBI Taxonomy" id="225164"/>
    <lineage>
        <taxon>Eukaryota</taxon>
        <taxon>Metazoa</taxon>
        <taxon>Spiralia</taxon>
        <taxon>Lophotrochozoa</taxon>
        <taxon>Mollusca</taxon>
        <taxon>Gastropoda</taxon>
        <taxon>Patellogastropoda</taxon>
        <taxon>Lottioidea</taxon>
        <taxon>Lottiidae</taxon>
        <taxon>Lottia</taxon>
    </lineage>
</organism>
<dbReference type="RefSeq" id="XP_009054846.1">
    <property type="nucleotide sequence ID" value="XM_009056598.1"/>
</dbReference>
<evidence type="ECO:0000256" key="3">
    <source>
        <dbReference type="ARBA" id="ARBA00023157"/>
    </source>
</evidence>
<dbReference type="PANTHER" id="PTHR47221">
    <property type="entry name" value="FIBRINOGEN ALPHA CHAIN"/>
    <property type="match status" value="1"/>
</dbReference>
<dbReference type="GO" id="GO:0005577">
    <property type="term" value="C:fibrinogen complex"/>
    <property type="evidence" value="ECO:0007669"/>
    <property type="project" value="TreeGrafter"/>
</dbReference>
<gene>
    <name evidence="6" type="ORF">LOTGIDRAFT_118333</name>
</gene>
<evidence type="ECO:0000313" key="6">
    <source>
        <dbReference type="EMBL" id="ESO94572.1"/>
    </source>
</evidence>
<evidence type="ECO:0000256" key="1">
    <source>
        <dbReference type="ARBA" id="ARBA00004613"/>
    </source>
</evidence>
<feature type="non-terminal residue" evidence="6">
    <location>
        <position position="1"/>
    </location>
</feature>
<evidence type="ECO:0000256" key="4">
    <source>
        <dbReference type="ARBA" id="ARBA00023180"/>
    </source>
</evidence>
<proteinExistence type="predicted"/>
<dbReference type="EMBL" id="KB201802">
    <property type="protein sequence ID" value="ESO94572.1"/>
    <property type="molecule type" value="Genomic_DNA"/>
</dbReference>
<dbReference type="GO" id="GO:0034116">
    <property type="term" value="P:positive regulation of heterotypic cell-cell adhesion"/>
    <property type="evidence" value="ECO:0007669"/>
    <property type="project" value="TreeGrafter"/>
</dbReference>
<evidence type="ECO:0000259" key="5">
    <source>
        <dbReference type="PROSITE" id="PS51406"/>
    </source>
</evidence>
<dbReference type="Proteomes" id="UP000030746">
    <property type="component" value="Unassembled WGS sequence"/>
</dbReference>
<dbReference type="CDD" id="cd00087">
    <property type="entry name" value="FReD"/>
    <property type="match status" value="1"/>
</dbReference>
<dbReference type="FunFam" id="3.90.215.10:FF:000001">
    <property type="entry name" value="Tenascin isoform 1"/>
    <property type="match status" value="1"/>
</dbReference>
<dbReference type="STRING" id="225164.V4ACJ9"/>
<dbReference type="GO" id="GO:0005201">
    <property type="term" value="F:extracellular matrix structural constituent"/>
    <property type="evidence" value="ECO:0007669"/>
    <property type="project" value="TreeGrafter"/>
</dbReference>
<name>V4ACJ9_LOTGI</name>
<dbReference type="Pfam" id="PF00147">
    <property type="entry name" value="Fibrinogen_C"/>
    <property type="match status" value="1"/>
</dbReference>
<dbReference type="InterPro" id="IPR036056">
    <property type="entry name" value="Fibrinogen-like_C"/>
</dbReference>
<dbReference type="KEGG" id="lgi:LOTGIDRAFT_118333"/>
<keyword evidence="7" id="KW-1185">Reference proteome</keyword>
<dbReference type="CTD" id="20231606"/>
<dbReference type="HOGENOM" id="CLU_038628_6_2_1"/>
<dbReference type="GeneID" id="20231606"/>